<comment type="caution">
    <text evidence="1">The sequence shown here is derived from an EMBL/GenBank/DDBJ whole genome shotgun (WGS) entry which is preliminary data.</text>
</comment>
<reference evidence="1 2" key="1">
    <citation type="submission" date="2018-06" db="EMBL/GenBank/DDBJ databases">
        <title>Genomic Encyclopedia of Type Strains, Phase III (KMG-III): the genomes of soil and plant-associated and newly described type strains.</title>
        <authorList>
            <person name="Whitman W."/>
        </authorList>
    </citation>
    <scope>NUCLEOTIDE SEQUENCE [LARGE SCALE GENOMIC DNA]</scope>
    <source>
        <strain evidence="1 2">CECT 9025</strain>
    </source>
</reference>
<evidence type="ECO:0008006" key="3">
    <source>
        <dbReference type="Google" id="ProtNLM"/>
    </source>
</evidence>
<gene>
    <name evidence="1" type="ORF">DFP88_101322</name>
</gene>
<evidence type="ECO:0000313" key="1">
    <source>
        <dbReference type="EMBL" id="PYE85653.1"/>
    </source>
</evidence>
<keyword evidence="2" id="KW-1185">Reference proteome</keyword>
<dbReference type="RefSeq" id="WP_110812689.1">
    <property type="nucleotide sequence ID" value="NZ_QJTE01000001.1"/>
</dbReference>
<sequence>MMITLPHLNVGLCLTLARRPPRPPRRPRRRLRDIDPRLLEDLGVSRRDLEIATRLPYSHDTQTALQMLQRREGAGAEWQAFVRRSGR</sequence>
<organism evidence="1 2">
    <name type="scientific">Pseudoroseicyclus aestuarii</name>
    <dbReference type="NCBI Taxonomy" id="1795041"/>
    <lineage>
        <taxon>Bacteria</taxon>
        <taxon>Pseudomonadati</taxon>
        <taxon>Pseudomonadota</taxon>
        <taxon>Alphaproteobacteria</taxon>
        <taxon>Rhodobacterales</taxon>
        <taxon>Paracoccaceae</taxon>
        <taxon>Pseudoroseicyclus</taxon>
    </lineage>
</organism>
<accession>A0A318SVM0</accession>
<protein>
    <recommendedName>
        <fullName evidence="3">DUF1127 domain-containing protein</fullName>
    </recommendedName>
</protein>
<dbReference type="Proteomes" id="UP000248311">
    <property type="component" value="Unassembled WGS sequence"/>
</dbReference>
<name>A0A318SVM0_9RHOB</name>
<evidence type="ECO:0000313" key="2">
    <source>
        <dbReference type="Proteomes" id="UP000248311"/>
    </source>
</evidence>
<proteinExistence type="predicted"/>
<dbReference type="AlphaFoldDB" id="A0A318SVM0"/>
<dbReference type="EMBL" id="QJTE01000001">
    <property type="protein sequence ID" value="PYE85653.1"/>
    <property type="molecule type" value="Genomic_DNA"/>
</dbReference>